<evidence type="ECO:0000256" key="2">
    <source>
        <dbReference type="HAMAP-Rule" id="MF_00690"/>
    </source>
</evidence>
<accession>A0A3M5PAR4</accession>
<dbReference type="Pfam" id="PF06794">
    <property type="entry name" value="UPF0270"/>
    <property type="match status" value="1"/>
</dbReference>
<evidence type="ECO:0000313" key="3">
    <source>
        <dbReference type="EMBL" id="RMT81661.1"/>
    </source>
</evidence>
<comment type="similarity">
    <text evidence="1 2">Belongs to the UPF0270 family.</text>
</comment>
<dbReference type="AlphaFoldDB" id="A0A3M5PAR4"/>
<dbReference type="HAMAP" id="MF_00690">
    <property type="entry name" value="UPF0270"/>
    <property type="match status" value="1"/>
</dbReference>
<dbReference type="EMBL" id="RBTP01000033">
    <property type="protein sequence ID" value="RMT81661.1"/>
    <property type="molecule type" value="Genomic_DNA"/>
</dbReference>
<dbReference type="Proteomes" id="UP000273854">
    <property type="component" value="Unassembled WGS sequence"/>
</dbReference>
<dbReference type="InterPro" id="IPR010648">
    <property type="entry name" value="UPF0270"/>
</dbReference>
<dbReference type="InterPro" id="IPR036685">
    <property type="entry name" value="YehU-like_sf"/>
</dbReference>
<name>A0A3M5PAR4_PSEVI</name>
<protein>
    <recommendedName>
        <fullName evidence="2">UPF0270 protein ALP40_05185</fullName>
    </recommendedName>
</protein>
<comment type="caution">
    <text evidence="3">The sequence shown here is derived from an EMBL/GenBank/DDBJ whole genome shotgun (WGS) entry which is preliminary data.</text>
</comment>
<evidence type="ECO:0000256" key="1">
    <source>
        <dbReference type="ARBA" id="ARBA00006450"/>
    </source>
</evidence>
<evidence type="ECO:0000313" key="4">
    <source>
        <dbReference type="Proteomes" id="UP000273854"/>
    </source>
</evidence>
<dbReference type="Gene3D" id="1.10.10.610">
    <property type="entry name" value="YehU-like"/>
    <property type="match status" value="1"/>
</dbReference>
<sequence>MVGELLPTVDEPLQNMHMTRSAGHRNDRVPALYIATHAVTALSSWAIDPRTAMLIPYDQLEPDTLTRLIEDFVTREGTDNGDDTPLQTRVLRVRHALTKGQAVIFFDLESQQCQLMLKHDVPKEFFD</sequence>
<proteinExistence type="inferred from homology"/>
<dbReference type="NCBIfam" id="NF001441">
    <property type="entry name" value="PRK00304.1"/>
    <property type="match status" value="1"/>
</dbReference>
<gene>
    <name evidence="3" type="ORF">ALP40_05185</name>
</gene>
<dbReference type="SUPFAM" id="SSF118001">
    <property type="entry name" value="YehU-like"/>
    <property type="match status" value="1"/>
</dbReference>
<reference evidence="3 4" key="1">
    <citation type="submission" date="2018-08" db="EMBL/GenBank/DDBJ databases">
        <title>Recombination of ecologically and evolutionarily significant loci maintains genetic cohesion in the Pseudomonas syringae species complex.</title>
        <authorList>
            <person name="Dillon M."/>
            <person name="Thakur S."/>
            <person name="Almeida R.N.D."/>
            <person name="Weir B.S."/>
            <person name="Guttman D.S."/>
        </authorList>
    </citation>
    <scope>NUCLEOTIDE SEQUENCE [LARGE SCALE GENOMIC DNA]</scope>
    <source>
        <strain evidence="3 4">ICMP 19473</strain>
    </source>
</reference>
<organism evidence="3 4">
    <name type="scientific">Pseudomonas viridiflava</name>
    <name type="common">Phytomonas viridiflava</name>
    <dbReference type="NCBI Taxonomy" id="33069"/>
    <lineage>
        <taxon>Bacteria</taxon>
        <taxon>Pseudomonadati</taxon>
        <taxon>Pseudomonadota</taxon>
        <taxon>Gammaproteobacteria</taxon>
        <taxon>Pseudomonadales</taxon>
        <taxon>Pseudomonadaceae</taxon>
        <taxon>Pseudomonas</taxon>
    </lineage>
</organism>